<dbReference type="InterPro" id="IPR051151">
    <property type="entry name" value="Group_II_Decarboxylase"/>
</dbReference>
<keyword evidence="9" id="KW-1185">Reference proteome</keyword>
<feature type="modified residue" description="N6-(pyridoxal phosphate)lysine" evidence="6">
    <location>
        <position position="222"/>
    </location>
</feature>
<evidence type="ECO:0000313" key="9">
    <source>
        <dbReference type="Proteomes" id="UP000263881"/>
    </source>
</evidence>
<gene>
    <name evidence="8" type="ORF">CKQ53_07495</name>
</gene>
<evidence type="ECO:0000256" key="2">
    <source>
        <dbReference type="ARBA" id="ARBA00009533"/>
    </source>
</evidence>
<evidence type="ECO:0000256" key="1">
    <source>
        <dbReference type="ARBA" id="ARBA00001933"/>
    </source>
</evidence>
<evidence type="ECO:0000256" key="7">
    <source>
        <dbReference type="RuleBase" id="RU000382"/>
    </source>
</evidence>
<evidence type="ECO:0000256" key="3">
    <source>
        <dbReference type="ARBA" id="ARBA00022793"/>
    </source>
</evidence>
<dbReference type="InterPro" id="IPR015424">
    <property type="entry name" value="PyrdxlP-dep_Trfase"/>
</dbReference>
<evidence type="ECO:0000256" key="6">
    <source>
        <dbReference type="PIRSR" id="PIRSR602129-50"/>
    </source>
</evidence>
<accession>A0AAD0SFL2</accession>
<evidence type="ECO:0000256" key="5">
    <source>
        <dbReference type="ARBA" id="ARBA00023239"/>
    </source>
</evidence>
<evidence type="ECO:0000313" key="8">
    <source>
        <dbReference type="EMBL" id="AXW86848.1"/>
    </source>
</evidence>
<dbReference type="GO" id="GO:0030170">
    <property type="term" value="F:pyridoxal phosphate binding"/>
    <property type="evidence" value="ECO:0007669"/>
    <property type="project" value="InterPro"/>
</dbReference>
<proteinExistence type="inferred from homology"/>
<dbReference type="Pfam" id="PF00282">
    <property type="entry name" value="Pyridoxal_deC"/>
    <property type="match status" value="1"/>
</dbReference>
<comment type="cofactor">
    <cofactor evidence="1 6 7">
        <name>pyridoxal 5'-phosphate</name>
        <dbReference type="ChEBI" id="CHEBI:597326"/>
    </cofactor>
</comment>
<name>A0AAD0SFL2_9GAMM</name>
<organism evidence="8 9">
    <name type="scientific">Lonsdalea britannica</name>
    <dbReference type="NCBI Taxonomy" id="1082704"/>
    <lineage>
        <taxon>Bacteria</taxon>
        <taxon>Pseudomonadati</taxon>
        <taxon>Pseudomonadota</taxon>
        <taxon>Gammaproteobacteria</taxon>
        <taxon>Enterobacterales</taxon>
        <taxon>Pectobacteriaceae</taxon>
        <taxon>Lonsdalea</taxon>
    </lineage>
</organism>
<dbReference type="Proteomes" id="UP000263881">
    <property type="component" value="Chromosome"/>
</dbReference>
<dbReference type="InterPro" id="IPR015421">
    <property type="entry name" value="PyrdxlP-dep_Trfase_major"/>
</dbReference>
<dbReference type="EMBL" id="CP023009">
    <property type="protein sequence ID" value="AXW86848.1"/>
    <property type="molecule type" value="Genomic_DNA"/>
</dbReference>
<dbReference type="AlphaFoldDB" id="A0AAD0SFL2"/>
<dbReference type="RefSeq" id="WP_094118681.1">
    <property type="nucleotide sequence ID" value="NZ_CP023009.1"/>
</dbReference>
<dbReference type="PANTHER" id="PTHR46101:SF18">
    <property type="entry name" value="HISTIDINE DECARBOXYLASE"/>
    <property type="match status" value="1"/>
</dbReference>
<sequence>MNNDPVKHYTGIQVNLRRLNISDRTIDALHRLTNNLGDCYEEEVCPLPNTMSEERAAVELVSGWLNLNKDETWGYVGEGSSIGNLQGMWMGMALNKDATLIFTDQAHYSIPKFGSMLKFNNVKVIKTTQEGSIDIDDLAARITENEKLVVVLTAGTTITSAYDDINRVINTLKEKSCPFYLHLDAALGGFILLFIEDKDFPDRLDYTFANPSISSLTVSCHKVIGVPMPSNIFISRWKVYEAFKQQVNKIELFENKDDVTVYGSRDGFRAGVVYERLSNIQKSEITECVNKGILLASYLANNISTTLGVKNAFSVKGGLATVFSKVEFDHIFSPEALKRIVKRYRLVSDDRFYHMYQMAHMDKSICDEFIEFCVTHQQAVENSF</sequence>
<dbReference type="KEGG" id="lbq:CKQ53_07495"/>
<dbReference type="InterPro" id="IPR002129">
    <property type="entry name" value="PyrdxlP-dep_de-COase"/>
</dbReference>
<evidence type="ECO:0008006" key="10">
    <source>
        <dbReference type="Google" id="ProtNLM"/>
    </source>
</evidence>
<dbReference type="PANTHER" id="PTHR46101">
    <property type="match status" value="1"/>
</dbReference>
<evidence type="ECO:0000256" key="4">
    <source>
        <dbReference type="ARBA" id="ARBA00022898"/>
    </source>
</evidence>
<keyword evidence="5 7" id="KW-0456">Lyase</keyword>
<protein>
    <recommendedName>
        <fullName evidence="10">Histidine decarboxylase</fullName>
    </recommendedName>
</protein>
<dbReference type="GO" id="GO:0019752">
    <property type="term" value="P:carboxylic acid metabolic process"/>
    <property type="evidence" value="ECO:0007669"/>
    <property type="project" value="InterPro"/>
</dbReference>
<comment type="similarity">
    <text evidence="2 7">Belongs to the group II decarboxylase family.</text>
</comment>
<dbReference type="SUPFAM" id="SSF53383">
    <property type="entry name" value="PLP-dependent transferases"/>
    <property type="match status" value="1"/>
</dbReference>
<reference evidence="8 9" key="1">
    <citation type="submission" date="2017-08" db="EMBL/GenBank/DDBJ databases">
        <title>Comparative genomics of bacteria isolated from necrotic lesions of AOD affected trees.</title>
        <authorList>
            <person name="Doonan J."/>
            <person name="Denman S."/>
            <person name="McDonald J.E."/>
        </authorList>
    </citation>
    <scope>NUCLEOTIDE SEQUENCE [LARGE SCALE GENOMIC DNA]</scope>
    <source>
        <strain evidence="8 9">477</strain>
    </source>
</reference>
<dbReference type="GO" id="GO:0016831">
    <property type="term" value="F:carboxy-lyase activity"/>
    <property type="evidence" value="ECO:0007669"/>
    <property type="project" value="UniProtKB-KW"/>
</dbReference>
<dbReference type="Gene3D" id="3.40.640.10">
    <property type="entry name" value="Type I PLP-dependent aspartate aminotransferase-like (Major domain)"/>
    <property type="match status" value="1"/>
</dbReference>
<keyword evidence="4 6" id="KW-0663">Pyridoxal phosphate</keyword>
<keyword evidence="3" id="KW-0210">Decarboxylase</keyword>